<gene>
    <name evidence="1" type="ORF">EHQ62_06510</name>
</gene>
<name>A0A4Z0ZV92_9LEPT</name>
<dbReference type="EMBL" id="RQGH01000011">
    <property type="protein sequence ID" value="TGL72460.1"/>
    <property type="molecule type" value="Genomic_DNA"/>
</dbReference>
<dbReference type="AlphaFoldDB" id="A0A4Z0ZV92"/>
<reference evidence="1" key="1">
    <citation type="journal article" date="2019" name="PLoS Negl. Trop. Dis.">
        <title>Revisiting the worldwide diversity of Leptospira species in the environment.</title>
        <authorList>
            <person name="Vincent A.T."/>
            <person name="Schiettekatte O."/>
            <person name="Bourhy P."/>
            <person name="Veyrier F.J."/>
            <person name="Picardeau M."/>
        </authorList>
    </citation>
    <scope>NUCLEOTIDE SEQUENCE [LARGE SCALE GENOMIC DNA]</scope>
    <source>
        <strain evidence="1">201702451</strain>
    </source>
</reference>
<organism evidence="1 2">
    <name type="scientific">Leptospira jelokensis</name>
    <dbReference type="NCBI Taxonomy" id="2484931"/>
    <lineage>
        <taxon>Bacteria</taxon>
        <taxon>Pseudomonadati</taxon>
        <taxon>Spirochaetota</taxon>
        <taxon>Spirochaetia</taxon>
        <taxon>Leptospirales</taxon>
        <taxon>Leptospiraceae</taxon>
        <taxon>Leptospira</taxon>
    </lineage>
</organism>
<dbReference type="Proteomes" id="UP000297567">
    <property type="component" value="Unassembled WGS sequence"/>
</dbReference>
<accession>A0A4Z0ZV92</accession>
<dbReference type="RefSeq" id="WP_135641375.1">
    <property type="nucleotide sequence ID" value="NZ_RQGH01000011.1"/>
</dbReference>
<comment type="caution">
    <text evidence="1">The sequence shown here is derived from an EMBL/GenBank/DDBJ whole genome shotgun (WGS) entry which is preliminary data.</text>
</comment>
<protein>
    <submittedName>
        <fullName evidence="1">Uncharacterized protein</fullName>
    </submittedName>
</protein>
<keyword evidence="2" id="KW-1185">Reference proteome</keyword>
<proteinExistence type="predicted"/>
<evidence type="ECO:0000313" key="1">
    <source>
        <dbReference type="EMBL" id="TGL72460.1"/>
    </source>
</evidence>
<evidence type="ECO:0000313" key="2">
    <source>
        <dbReference type="Proteomes" id="UP000297567"/>
    </source>
</evidence>
<sequence length="60" mass="6898">MNQTVNQKLRRISYFFIALLIFCQKEVELGNAKFQNIPTGKNWILVLPAVIDDVILVCFA</sequence>